<keyword evidence="1" id="KW-0175">Coiled coil</keyword>
<evidence type="ECO:0000256" key="2">
    <source>
        <dbReference type="SAM" id="SignalP"/>
    </source>
</evidence>
<keyword evidence="4" id="KW-1185">Reference proteome</keyword>
<dbReference type="EMBL" id="SDEE01000171">
    <property type="protein sequence ID" value="RXW20009.1"/>
    <property type="molecule type" value="Genomic_DNA"/>
</dbReference>
<evidence type="ECO:0000256" key="1">
    <source>
        <dbReference type="SAM" id="Coils"/>
    </source>
</evidence>
<comment type="caution">
    <text evidence="3">The sequence shown here is derived from an EMBL/GenBank/DDBJ whole genome shotgun (WGS) entry which is preliminary data.</text>
</comment>
<feature type="chain" id="PRO_5020819911" evidence="2">
    <location>
        <begin position="20"/>
        <end position="259"/>
    </location>
</feature>
<accession>A0A4Q2DJI7</accession>
<feature type="coiled-coil region" evidence="1">
    <location>
        <begin position="161"/>
        <end position="188"/>
    </location>
</feature>
<feature type="coiled-coil region" evidence="1">
    <location>
        <begin position="54"/>
        <end position="81"/>
    </location>
</feature>
<organism evidence="3 4">
    <name type="scientific">Candolleomyces aberdarensis</name>
    <dbReference type="NCBI Taxonomy" id="2316362"/>
    <lineage>
        <taxon>Eukaryota</taxon>
        <taxon>Fungi</taxon>
        <taxon>Dikarya</taxon>
        <taxon>Basidiomycota</taxon>
        <taxon>Agaricomycotina</taxon>
        <taxon>Agaricomycetes</taxon>
        <taxon>Agaricomycetidae</taxon>
        <taxon>Agaricales</taxon>
        <taxon>Agaricineae</taxon>
        <taxon>Psathyrellaceae</taxon>
        <taxon>Candolleomyces</taxon>
    </lineage>
</organism>
<evidence type="ECO:0000313" key="3">
    <source>
        <dbReference type="EMBL" id="RXW20009.1"/>
    </source>
</evidence>
<evidence type="ECO:0000313" key="4">
    <source>
        <dbReference type="Proteomes" id="UP000290288"/>
    </source>
</evidence>
<sequence>MRFSTLTLLLASFATMSYALSDDATLEARSDDVVLNARELLEDLGMHARELKGAALSARRLEDLEARMLDLEEDLQDLTTRAKKSDAYVCPVCDATFATARLLTSNSPKMRFGAITLVLASLAAMTFAHSEPLDARSDDVVLDARELLEDLGMHARALKGAALSARRLEQLETRMLDLEEDLHELVVRAKTVKSDPYVCPVCDSTFKTARELTVRDSLTLPCMRVTNRLTSVFFCNLLQSHKDLKGHHKKIAPAPARRP</sequence>
<proteinExistence type="predicted"/>
<dbReference type="AlphaFoldDB" id="A0A4Q2DJI7"/>
<protein>
    <submittedName>
        <fullName evidence="3">Uncharacterized protein</fullName>
    </submittedName>
</protein>
<keyword evidence="2" id="KW-0732">Signal</keyword>
<reference evidence="3 4" key="1">
    <citation type="submission" date="2019-01" db="EMBL/GenBank/DDBJ databases">
        <title>Draft genome sequence of Psathyrella aberdarensis IHI B618.</title>
        <authorList>
            <person name="Buettner E."/>
            <person name="Kellner H."/>
        </authorList>
    </citation>
    <scope>NUCLEOTIDE SEQUENCE [LARGE SCALE GENOMIC DNA]</scope>
    <source>
        <strain evidence="3 4">IHI B618</strain>
    </source>
</reference>
<gene>
    <name evidence="3" type="ORF">EST38_g5843</name>
</gene>
<feature type="signal peptide" evidence="2">
    <location>
        <begin position="1"/>
        <end position="19"/>
    </location>
</feature>
<dbReference type="Proteomes" id="UP000290288">
    <property type="component" value="Unassembled WGS sequence"/>
</dbReference>
<name>A0A4Q2DJI7_9AGAR</name>